<dbReference type="SUPFAM" id="SSF81383">
    <property type="entry name" value="F-box domain"/>
    <property type="match status" value="1"/>
</dbReference>
<accession>A0A4D6NC66</accession>
<evidence type="ECO:0000313" key="3">
    <source>
        <dbReference type="Proteomes" id="UP000501690"/>
    </source>
</evidence>
<dbReference type="Proteomes" id="UP000501690">
    <property type="component" value="Linkage Group LG10"/>
</dbReference>
<dbReference type="SMART" id="SM00256">
    <property type="entry name" value="FBOX"/>
    <property type="match status" value="1"/>
</dbReference>
<feature type="domain" description="F-box" evidence="1">
    <location>
        <begin position="4"/>
        <end position="54"/>
    </location>
</feature>
<dbReference type="Gene3D" id="1.20.1280.50">
    <property type="match status" value="1"/>
</dbReference>
<gene>
    <name evidence="2" type="ORF">DEO72_LG10g2141</name>
</gene>
<protein>
    <recommendedName>
        <fullName evidence="1">F-box domain-containing protein</fullName>
    </recommendedName>
</protein>
<dbReference type="InterPro" id="IPR017451">
    <property type="entry name" value="F-box-assoc_interact_dom"/>
</dbReference>
<dbReference type="Pfam" id="PF00646">
    <property type="entry name" value="F-box"/>
    <property type="match status" value="1"/>
</dbReference>
<evidence type="ECO:0000259" key="1">
    <source>
        <dbReference type="PROSITE" id="PS50181"/>
    </source>
</evidence>
<dbReference type="NCBIfam" id="TIGR01640">
    <property type="entry name" value="F_box_assoc_1"/>
    <property type="match status" value="1"/>
</dbReference>
<dbReference type="InterPro" id="IPR050796">
    <property type="entry name" value="SCF_F-box_component"/>
</dbReference>
<dbReference type="InterPro" id="IPR036047">
    <property type="entry name" value="F-box-like_dom_sf"/>
</dbReference>
<sequence length="391" mass="45027">MSSTQNSCVLPENMLMEILSWLPLKEVVQLRCVSKVRNHLVSDPAFVKLHFQRSPKNTHILLTFVDTADDGAQDRNYAVICPIQDLLDNPSSTLETLHRNNRPFNRSYTVLGVCNGLVCLQDSSTEEVFSEYWFRIWNPAIRAMSKDSPHIRFRNSDYKDVSWFRFGFGYDEWSDTYQVVFLDNNKNESQTLEVRVWSLGDTCWRNTLTCDPVPTGYGSPRTFGIFVSGTLNWLAFPKFYLDNSDEVKMNQLEIFSYHLKDETCRYFPMPDGILEVYVYGPEVEVRISGGSSGGERRHWGKVEGGVRTVGGDRAERERERDSGRVIWAVCVREEGKERVLCVCGRFGQRKMRNGGAVERWSGGGFFKNENTNARTAVWEMWQLDYTRVCGK</sequence>
<dbReference type="Pfam" id="PF08268">
    <property type="entry name" value="FBA_3"/>
    <property type="match status" value="1"/>
</dbReference>
<dbReference type="InterPro" id="IPR001810">
    <property type="entry name" value="F-box_dom"/>
</dbReference>
<dbReference type="PANTHER" id="PTHR31672:SF13">
    <property type="entry name" value="F-BOX PROTEIN CPR30-LIKE"/>
    <property type="match status" value="1"/>
</dbReference>
<dbReference type="EMBL" id="CP039354">
    <property type="protein sequence ID" value="QCE10908.1"/>
    <property type="molecule type" value="Genomic_DNA"/>
</dbReference>
<keyword evidence="3" id="KW-1185">Reference proteome</keyword>
<reference evidence="2 3" key="1">
    <citation type="submission" date="2019-04" db="EMBL/GenBank/DDBJ databases">
        <title>An improved genome assembly and genetic linkage map for asparagus bean, Vigna unguiculata ssp. sesquipedialis.</title>
        <authorList>
            <person name="Xia Q."/>
            <person name="Zhang R."/>
            <person name="Dong Y."/>
        </authorList>
    </citation>
    <scope>NUCLEOTIDE SEQUENCE [LARGE SCALE GENOMIC DNA]</scope>
    <source>
        <tissue evidence="2">Leaf</tissue>
    </source>
</reference>
<name>A0A4D6NC66_VIGUN</name>
<dbReference type="InterPro" id="IPR013187">
    <property type="entry name" value="F-box-assoc_dom_typ3"/>
</dbReference>
<dbReference type="PROSITE" id="PS50181">
    <property type="entry name" value="FBOX"/>
    <property type="match status" value="1"/>
</dbReference>
<evidence type="ECO:0000313" key="2">
    <source>
        <dbReference type="EMBL" id="QCE10908.1"/>
    </source>
</evidence>
<dbReference type="AlphaFoldDB" id="A0A4D6NC66"/>
<organism evidence="2 3">
    <name type="scientific">Vigna unguiculata</name>
    <name type="common">Cowpea</name>
    <dbReference type="NCBI Taxonomy" id="3917"/>
    <lineage>
        <taxon>Eukaryota</taxon>
        <taxon>Viridiplantae</taxon>
        <taxon>Streptophyta</taxon>
        <taxon>Embryophyta</taxon>
        <taxon>Tracheophyta</taxon>
        <taxon>Spermatophyta</taxon>
        <taxon>Magnoliopsida</taxon>
        <taxon>eudicotyledons</taxon>
        <taxon>Gunneridae</taxon>
        <taxon>Pentapetalae</taxon>
        <taxon>rosids</taxon>
        <taxon>fabids</taxon>
        <taxon>Fabales</taxon>
        <taxon>Fabaceae</taxon>
        <taxon>Papilionoideae</taxon>
        <taxon>50 kb inversion clade</taxon>
        <taxon>NPAAA clade</taxon>
        <taxon>indigoferoid/millettioid clade</taxon>
        <taxon>Phaseoleae</taxon>
        <taxon>Vigna</taxon>
    </lineage>
</organism>
<dbReference type="PANTHER" id="PTHR31672">
    <property type="entry name" value="BNACNNG10540D PROTEIN"/>
    <property type="match status" value="1"/>
</dbReference>
<proteinExistence type="predicted"/>